<evidence type="ECO:0000313" key="3">
    <source>
        <dbReference type="EMBL" id="ACB28017.1"/>
    </source>
</evidence>
<dbReference type="PANTHER" id="PTHR30273:SF2">
    <property type="entry name" value="PROTEIN FECR"/>
    <property type="match status" value="1"/>
</dbReference>
<dbReference type="Gene3D" id="3.55.50.30">
    <property type="match status" value="1"/>
</dbReference>
<organism evidence="3 4">
    <name type="scientific">Methylobacterium radiotolerans (strain ATCC 27329 / DSM 1819 / JCM 2831 / NBRC 15690 / NCIMB 10815 / 0-1)</name>
    <dbReference type="NCBI Taxonomy" id="426355"/>
    <lineage>
        <taxon>Bacteria</taxon>
        <taxon>Pseudomonadati</taxon>
        <taxon>Pseudomonadota</taxon>
        <taxon>Alphaproteobacteria</taxon>
        <taxon>Hyphomicrobiales</taxon>
        <taxon>Methylobacteriaceae</taxon>
        <taxon>Methylobacterium</taxon>
    </lineage>
</organism>
<accession>B1M942</accession>
<protein>
    <submittedName>
        <fullName evidence="3">Anti-FecI sigma factor, FecR</fullName>
    </submittedName>
</protein>
<name>B1M942_METRJ</name>
<dbReference type="InterPro" id="IPR032623">
    <property type="entry name" value="FecR_N"/>
</dbReference>
<dbReference type="GO" id="GO:0016989">
    <property type="term" value="F:sigma factor antagonist activity"/>
    <property type="evidence" value="ECO:0007669"/>
    <property type="project" value="TreeGrafter"/>
</dbReference>
<dbReference type="InterPro" id="IPR012373">
    <property type="entry name" value="Ferrdict_sens_TM"/>
</dbReference>
<dbReference type="RefSeq" id="WP_012329811.1">
    <property type="nucleotide sequence ID" value="NC_010510.1"/>
</dbReference>
<feature type="domain" description="FecR N-terminal" evidence="2">
    <location>
        <begin position="21"/>
        <end position="61"/>
    </location>
</feature>
<gene>
    <name evidence="3" type="ordered locus">Mrad2831_6087</name>
</gene>
<dbReference type="PIRSF" id="PIRSF018266">
    <property type="entry name" value="FecR"/>
    <property type="match status" value="1"/>
</dbReference>
<dbReference type="OrthoDB" id="9798846at2"/>
<proteinExistence type="predicted"/>
<dbReference type="Gene3D" id="2.60.120.1440">
    <property type="match status" value="1"/>
</dbReference>
<dbReference type="InterPro" id="IPR006860">
    <property type="entry name" value="FecR"/>
</dbReference>
<dbReference type="AlphaFoldDB" id="B1M942"/>
<dbReference type="Pfam" id="PF04773">
    <property type="entry name" value="FecR"/>
    <property type="match status" value="1"/>
</dbReference>
<dbReference type="GeneID" id="6142232"/>
<dbReference type="KEGG" id="mrd:Mrad2831_6087"/>
<evidence type="ECO:0000259" key="1">
    <source>
        <dbReference type="Pfam" id="PF04773"/>
    </source>
</evidence>
<feature type="domain" description="FecR protein" evidence="1">
    <location>
        <begin position="119"/>
        <end position="189"/>
    </location>
</feature>
<evidence type="ECO:0000313" key="4">
    <source>
        <dbReference type="Proteomes" id="UP000006589"/>
    </source>
</evidence>
<sequence length="332" mass="34819">MTTAHDDNGHRDAAHARIEGQARAWVVRLTSGSATKADAEECAAWRADPEHDAAFLAAARLWQLTGRAFDGGAAVTGRQTSARPTRRHVLRRAAWGVGAASIAAGCGAVALRWPELSATYRTGTGELRTIILADGTRLELDAETSLDEGGADRRPVLRLHTGAVAVTATDGVPVTVQAAGMRATTSGSAGELAVSCRPAPDAAGWFGGRVVTVSCLAGGVEVRESDAAASTLLRAGYSIAVGRGPAAPHPLDNATTAWRRGLLVFRDTPLATVVDDLNRYRPGRIVLAGSVAASRRVTGVFHLDRPDEALTSIRTALGLAEYRLGERLILLR</sequence>
<evidence type="ECO:0000259" key="2">
    <source>
        <dbReference type="Pfam" id="PF16220"/>
    </source>
</evidence>
<reference evidence="3 4" key="1">
    <citation type="submission" date="2008-03" db="EMBL/GenBank/DDBJ databases">
        <title>Complete sequence of plasmid1 of Methylobacterium radiotolerans JCM 2831.</title>
        <authorList>
            <consortium name="US DOE Joint Genome Institute"/>
            <person name="Copeland A."/>
            <person name="Lucas S."/>
            <person name="Lapidus A."/>
            <person name="Glavina del Rio T."/>
            <person name="Dalin E."/>
            <person name="Tice H."/>
            <person name="Bruce D."/>
            <person name="Goodwin L."/>
            <person name="Pitluck S."/>
            <person name="Kiss H."/>
            <person name="Brettin T."/>
            <person name="Detter J.C."/>
            <person name="Han C."/>
            <person name="Kuske C.R."/>
            <person name="Schmutz J."/>
            <person name="Larimer F."/>
            <person name="Land M."/>
            <person name="Hauser L."/>
            <person name="Kyrpides N."/>
            <person name="Mikhailova N."/>
            <person name="Marx C.J."/>
            <person name="Richardson P."/>
        </authorList>
    </citation>
    <scope>NUCLEOTIDE SEQUENCE [LARGE SCALE GENOMIC DNA]</scope>
    <source>
        <strain evidence="4">ATCC 27329 / DSM 1819 / JCM 2831 / NBRC 15690 / NCIMB 10815 / 0-1</strain>
        <plasmid evidence="4">Plasmid pMRAD01</plasmid>
    </source>
</reference>
<dbReference type="HOGENOM" id="CLU_050192_0_1_5"/>
<keyword evidence="3" id="KW-0614">Plasmid</keyword>
<dbReference type="EMBL" id="CP001002">
    <property type="protein sequence ID" value="ACB28017.1"/>
    <property type="molecule type" value="Genomic_DNA"/>
</dbReference>
<geneLocation type="plasmid" evidence="3 4">
    <name>pMRAD01</name>
</geneLocation>
<dbReference type="eggNOG" id="COG3712">
    <property type="taxonomic scope" value="Bacteria"/>
</dbReference>
<dbReference type="Proteomes" id="UP000006589">
    <property type="component" value="Plasmid pMRAD01"/>
</dbReference>
<dbReference type="PANTHER" id="PTHR30273">
    <property type="entry name" value="PERIPLASMIC SIGNAL SENSOR AND SIGMA FACTOR ACTIVATOR FECR-RELATED"/>
    <property type="match status" value="1"/>
</dbReference>
<dbReference type="Pfam" id="PF16220">
    <property type="entry name" value="DUF4880"/>
    <property type="match status" value="1"/>
</dbReference>